<reference evidence="1" key="1">
    <citation type="submission" date="2022-04" db="EMBL/GenBank/DDBJ databases">
        <title>Genome of the entomopathogenic fungus Entomophthora muscae.</title>
        <authorList>
            <person name="Elya C."/>
            <person name="Lovett B.R."/>
            <person name="Lee E."/>
            <person name="Macias A.M."/>
            <person name="Hajek A.E."/>
            <person name="De Bivort B.L."/>
            <person name="Kasson M.T."/>
            <person name="De Fine Licht H.H."/>
            <person name="Stajich J.E."/>
        </authorList>
    </citation>
    <scope>NUCLEOTIDE SEQUENCE</scope>
    <source>
        <strain evidence="1">Berkeley</strain>
    </source>
</reference>
<proteinExistence type="predicted"/>
<evidence type="ECO:0000313" key="1">
    <source>
        <dbReference type="EMBL" id="KAJ9074149.1"/>
    </source>
</evidence>
<evidence type="ECO:0000313" key="2">
    <source>
        <dbReference type="Proteomes" id="UP001165960"/>
    </source>
</evidence>
<dbReference type="EMBL" id="QTSX02002869">
    <property type="protein sequence ID" value="KAJ9074149.1"/>
    <property type="molecule type" value="Genomic_DNA"/>
</dbReference>
<keyword evidence="2" id="KW-1185">Reference proteome</keyword>
<name>A0ACC2THK0_9FUNG</name>
<protein>
    <submittedName>
        <fullName evidence="1">Uncharacterized protein</fullName>
    </submittedName>
</protein>
<dbReference type="Proteomes" id="UP001165960">
    <property type="component" value="Unassembled WGS sequence"/>
</dbReference>
<sequence length="763" mass="82066">MDAKQQGQAGQTASSEAPSSSAPSGIPNFLLDLQHSSIEQNSKSENSLNDYPPEMRQIMQMQLPKDISQANIPSSNSTAASMSSVSSSSFIQPSLQAPLRPQQIGQSAPAFHPFRALGDRGALEANMLRNNGSFQSTLQSIPGAFNYPQFKGHMNMPNLAQIPFPAHLRTSNRPLMNRTESMNNIYNHSIMATPTQAQLSAAGAVNPLNASTASQAARARARPPVRPRQPSLKSPAPTGPGAPITPRPQSANLHNIFKNLTPEARGHLMEMLPKLKTGELTWEEFTRRIKPHLGDQFPSFNQAFQAFQPPSQTQPMPQSYSNSSTGPSQLAPRPSSWPAQNLATKATPPQESTQASAPSHQAPQTPQPSSRASQNDAKSSDAQATDFGLLTDVMGSVGVDLREESENILRGVHGASSGRGTGLNPNFAEGVETDFTAPTPLLDPVGLKMAISGIASKHDIQDVNSEVYGYISLAVEERLRDLVEQMISASIQRNHSQSSFPTPPLTDAGRPVYRVAVALDPKKQLQAFERVDRHLARSFQQRLEEGSQLDEDGEPRTKRTKSRRDPGSGPSSSVRNLSEDARKRNANQTTHMFTGGQRKSWMMASSVSTTPRVSSPLASTPPTTPAVEKSASKTPPPPANHVRHLPATSSNLVPKPNVTSGPSSPAPLSTSLPVEPKSTTNPSQFQKPPHPTLLNLPTRGAKSASPGASAPTGTSGSRFTQVRRTTPRSISAQDALFVLESDQAGRPHAARSRLLIKLYSNRH</sequence>
<organism evidence="1 2">
    <name type="scientific">Entomophthora muscae</name>
    <dbReference type="NCBI Taxonomy" id="34485"/>
    <lineage>
        <taxon>Eukaryota</taxon>
        <taxon>Fungi</taxon>
        <taxon>Fungi incertae sedis</taxon>
        <taxon>Zoopagomycota</taxon>
        <taxon>Entomophthoromycotina</taxon>
        <taxon>Entomophthoromycetes</taxon>
        <taxon>Entomophthorales</taxon>
        <taxon>Entomophthoraceae</taxon>
        <taxon>Entomophthora</taxon>
    </lineage>
</organism>
<gene>
    <name evidence="1" type="ORF">DSO57_1009228</name>
</gene>
<comment type="caution">
    <text evidence="1">The sequence shown here is derived from an EMBL/GenBank/DDBJ whole genome shotgun (WGS) entry which is preliminary data.</text>
</comment>
<accession>A0ACC2THK0</accession>